<dbReference type="PANTHER" id="PTHR13140:SF845">
    <property type="entry name" value="MYOSIN-LIKE PROTEIN"/>
    <property type="match status" value="1"/>
</dbReference>
<dbReference type="PANTHER" id="PTHR13140">
    <property type="entry name" value="MYOSIN"/>
    <property type="match status" value="1"/>
</dbReference>
<evidence type="ECO:0000256" key="3">
    <source>
        <dbReference type="ARBA" id="ARBA00023123"/>
    </source>
</evidence>
<dbReference type="GO" id="GO:0003774">
    <property type="term" value="F:cytoskeletal motor activity"/>
    <property type="evidence" value="ECO:0007669"/>
    <property type="project" value="UniProtKB-UniRule"/>
</dbReference>
<dbReference type="Gene3D" id="1.20.120.720">
    <property type="entry name" value="Myosin VI head, motor domain, U50 subdomain"/>
    <property type="match status" value="1"/>
</dbReference>
<comment type="similarity">
    <text evidence="6">Belongs to the TRAFAC class myosin-kinesin ATPase superfamily. Myosin family.</text>
</comment>
<dbReference type="GO" id="GO:0016459">
    <property type="term" value="C:myosin complex"/>
    <property type="evidence" value="ECO:0007669"/>
    <property type="project" value="UniProtKB-KW"/>
</dbReference>
<dbReference type="Proteomes" id="UP001530315">
    <property type="component" value="Unassembled WGS sequence"/>
</dbReference>
<dbReference type="GO" id="GO:0005524">
    <property type="term" value="F:ATP binding"/>
    <property type="evidence" value="ECO:0007669"/>
    <property type="project" value="UniProtKB-UniRule"/>
</dbReference>
<protein>
    <recommendedName>
        <fullName evidence="9">Myosin motor domain-containing protein</fullName>
    </recommendedName>
</protein>
<dbReference type="InterPro" id="IPR025662">
    <property type="entry name" value="Sigma_54_int_dom_ATP-bd_1"/>
</dbReference>
<evidence type="ECO:0000313" key="10">
    <source>
        <dbReference type="EMBL" id="KAL3779980.1"/>
    </source>
</evidence>
<feature type="region of interest" description="Actin-binding" evidence="6">
    <location>
        <begin position="576"/>
        <end position="598"/>
    </location>
</feature>
<dbReference type="InterPro" id="IPR001609">
    <property type="entry name" value="Myosin_head_motor_dom-like"/>
</dbReference>
<sequence length="1527" mass="170360">MYSDAVMRRYWERGEARMIGTGGDGGGGGGGGDDDGGGVVVGGGGGRVRGGGNRRDGSSSGPLPPHVYDLADATYRSMLLKMDVEGGGTRKGGVGVGGGGGGCDQSILVSGESGAGKTVLRSNPILESFGNARTIRNDNSSRFGKFIEIRFDSGGTLVGASVETYLLEKVRLICQAEGERNYHVFYEMLGGMNDDDMSRFLLDEYGSPEDFRITSRSGTYDRRDGVKDADTYHTLVDALDVMGFPTERQYDLFGVASAILHLSNLTVNPIRGGEECEIDPSNVHLRPVLELLGVTRENLNHAICYFKIEARGQSYTRAVQKDKAEKGLEALMKATYSAMFDYIVRTINSSITVKKTRGGGGGGGGTSSSRGDHSSSGSAFIGVLDIFGFESFRTNSFEQLCINYCNEALQQQFNLFVLKNEQDIYEQEGINWSFISFPDNQDVLDLIWKKGQGILNILDDQCRAPGTTDKTFANDLYQKLINKPRFEANFRQVGARQFGVFHYAGLVEYDTDGFVEKNKDELPREATDLLLSSSSAFVRELAAIISSLSASPEQAKSAPRGGKKSVTVGGHFASQLQSLRAKIEQTSPHYVRCLKPNGLLVPDNFDPLMIVEQLRCAGVVEAVRVSRVGYPQRYNHSQFVSRYRTLGLREMKKAAKSSSRKVKPVVVLVDAIAKKMVDIMEKSPPAKSPEVKKDRKLSSESRVDLLAVGIQVGKTKVFLRQRAFDIIEKMRKGHMATAAIKVQAIARRYVHRRAFKECCEANLQLQCWVRGILAVRNVQMAREHFNAQRIQSAYRQHRARAVYLSVLAIVQWCQRRRRGSLGRARYNYLSRLRRSAVVIQCAIRIKRSAQIFEKLKHDAKNLQNVAEERDKFRERMEQMRIEMEIMRLAAKREAEDTAKLKSQAMSTRDGEANKVANLQDEVDRLRDELATVNKQLEEEHQRSREAIESAQSIKVQLENAHESIAQLKITLAEANCPKKNDDASIILQYKLDEALTLAHMREEEIKKLKSELSKSGSIPSKPQSHLNSVSESREEDLKEIAALKKELEKAKMNQSSASTSKSFPEYTSLSSELETNRLREENKILREELDQASRSSQSSLILSDSAMAESKSLSEKKLKKDISKLKEANKKILETAEEQYASLVDLEKTNAELRSKIESLQNESIVGLAADANSPDNLKACLAKAKLRLKAEQARAEEAVAREAKLRTEMAEMRSLQRNRNSPERNVLIMHQSIDEEEQCDEISTLQFEVERLRSELRVAKDEEGTAQSSFADDMIQEKYDELTRIAVQKDLEIEKLKLRVRTQDAELKSVVEEVTEEDLMFGMRQHSDGNADITASENEGLRALNEELSRQLGMYTEQLEDAKLKLKEEKTRSEMELKAFSVALMGVDDLRVAAENMSRQLHVIKKNGYVPPGGLTGEDSSENIQNAMRAVESMAKANQRIDHPSISGNTAVTPQPGFNLWNIMNAVMSPVRESMHDEMDDEIEEQTGELFTTTADVLTKKSSSKHKSSKRKKKRSGGGSVISSFF</sequence>
<dbReference type="InterPro" id="IPR027417">
    <property type="entry name" value="P-loop_NTPase"/>
</dbReference>
<feature type="region of interest" description="Disordered" evidence="8">
    <location>
        <begin position="1008"/>
        <end position="1035"/>
    </location>
</feature>
<feature type="coiled-coil region" evidence="7">
    <location>
        <begin position="1339"/>
        <end position="1377"/>
    </location>
</feature>
<dbReference type="Gene3D" id="6.20.240.20">
    <property type="match status" value="1"/>
</dbReference>
<name>A0ABD3NVR0_9STRA</name>
<proteinExistence type="inferred from homology"/>
<dbReference type="PRINTS" id="PR00193">
    <property type="entry name" value="MYOSINHEAVY"/>
</dbReference>
<dbReference type="SUPFAM" id="SSF52540">
    <property type="entry name" value="P-loop containing nucleoside triphosphate hydrolases"/>
    <property type="match status" value="1"/>
</dbReference>
<dbReference type="Gene3D" id="1.20.5.190">
    <property type="match status" value="1"/>
</dbReference>
<dbReference type="EMBL" id="JALLAZ020001137">
    <property type="protein sequence ID" value="KAL3779980.1"/>
    <property type="molecule type" value="Genomic_DNA"/>
</dbReference>
<dbReference type="CDD" id="cd00124">
    <property type="entry name" value="MYSc"/>
    <property type="match status" value="1"/>
</dbReference>
<feature type="region of interest" description="Disordered" evidence="8">
    <location>
        <begin position="355"/>
        <end position="376"/>
    </location>
</feature>
<evidence type="ECO:0000256" key="2">
    <source>
        <dbReference type="ARBA" id="ARBA00022840"/>
    </source>
</evidence>
<dbReference type="PROSITE" id="PS00675">
    <property type="entry name" value="SIGMA54_INTERACT_1"/>
    <property type="match status" value="1"/>
</dbReference>
<keyword evidence="1 6" id="KW-0547">Nucleotide-binding</keyword>
<reference evidence="10 11" key="1">
    <citation type="submission" date="2024-10" db="EMBL/GenBank/DDBJ databases">
        <title>Updated reference genomes for cyclostephanoid diatoms.</title>
        <authorList>
            <person name="Roberts W.R."/>
            <person name="Alverson A.J."/>
        </authorList>
    </citation>
    <scope>NUCLEOTIDE SEQUENCE [LARGE SCALE GENOMIC DNA]</scope>
    <source>
        <strain evidence="10 11">AJA276-08</strain>
    </source>
</reference>
<keyword evidence="7" id="KW-0175">Coiled coil</keyword>
<dbReference type="Pfam" id="PF00063">
    <property type="entry name" value="Myosin_head"/>
    <property type="match status" value="1"/>
</dbReference>
<accession>A0ABD3NVR0</accession>
<dbReference type="GO" id="GO:0003779">
    <property type="term" value="F:actin binding"/>
    <property type="evidence" value="ECO:0007669"/>
    <property type="project" value="UniProtKB-KW"/>
</dbReference>
<organism evidence="10 11">
    <name type="scientific">Stephanodiscus triporus</name>
    <dbReference type="NCBI Taxonomy" id="2934178"/>
    <lineage>
        <taxon>Eukaryota</taxon>
        <taxon>Sar</taxon>
        <taxon>Stramenopiles</taxon>
        <taxon>Ochrophyta</taxon>
        <taxon>Bacillariophyta</taxon>
        <taxon>Coscinodiscophyceae</taxon>
        <taxon>Thalassiosirophycidae</taxon>
        <taxon>Stephanodiscales</taxon>
        <taxon>Stephanodiscaceae</taxon>
        <taxon>Stephanodiscus</taxon>
    </lineage>
</organism>
<evidence type="ECO:0000256" key="6">
    <source>
        <dbReference type="PROSITE-ProRule" id="PRU00782"/>
    </source>
</evidence>
<feature type="region of interest" description="Disordered" evidence="8">
    <location>
        <begin position="21"/>
        <end position="66"/>
    </location>
</feature>
<dbReference type="InterPro" id="IPR036961">
    <property type="entry name" value="Kinesin_motor_dom_sf"/>
</dbReference>
<evidence type="ECO:0000256" key="7">
    <source>
        <dbReference type="SAM" id="Coils"/>
    </source>
</evidence>
<keyword evidence="5 6" id="KW-0009">Actin-binding</keyword>
<feature type="compositionally biased region" description="Polar residues" evidence="8">
    <location>
        <begin position="1020"/>
        <end position="1030"/>
    </location>
</feature>
<feature type="compositionally biased region" description="Basic residues" evidence="8">
    <location>
        <begin position="1503"/>
        <end position="1517"/>
    </location>
</feature>
<keyword evidence="3 6" id="KW-0518">Myosin</keyword>
<keyword evidence="4 6" id="KW-0505">Motor protein</keyword>
<dbReference type="PROSITE" id="PS51456">
    <property type="entry name" value="MYOSIN_MOTOR"/>
    <property type="match status" value="1"/>
</dbReference>
<keyword evidence="11" id="KW-1185">Reference proteome</keyword>
<feature type="binding site" evidence="6">
    <location>
        <begin position="111"/>
        <end position="118"/>
    </location>
    <ligand>
        <name>ATP</name>
        <dbReference type="ChEBI" id="CHEBI:30616"/>
    </ligand>
</feature>
<feature type="region of interest" description="Disordered" evidence="8">
    <location>
        <begin position="1488"/>
        <end position="1527"/>
    </location>
</feature>
<dbReference type="PROSITE" id="PS50096">
    <property type="entry name" value="IQ"/>
    <property type="match status" value="1"/>
</dbReference>
<dbReference type="Gene3D" id="1.20.58.530">
    <property type="match status" value="1"/>
</dbReference>
<gene>
    <name evidence="10" type="ORF">ACHAW5_008629</name>
</gene>
<evidence type="ECO:0000256" key="1">
    <source>
        <dbReference type="ARBA" id="ARBA00022741"/>
    </source>
</evidence>
<feature type="domain" description="Myosin motor" evidence="9">
    <location>
        <begin position="57"/>
        <end position="732"/>
    </location>
</feature>
<evidence type="ECO:0000259" key="9">
    <source>
        <dbReference type="PROSITE" id="PS51456"/>
    </source>
</evidence>
<keyword evidence="2 6" id="KW-0067">ATP-binding</keyword>
<feature type="region of interest" description="Disordered" evidence="8">
    <location>
        <begin position="1048"/>
        <end position="1074"/>
    </location>
</feature>
<evidence type="ECO:0000256" key="5">
    <source>
        <dbReference type="ARBA" id="ARBA00023203"/>
    </source>
</evidence>
<evidence type="ECO:0000256" key="8">
    <source>
        <dbReference type="SAM" id="MobiDB-lite"/>
    </source>
</evidence>
<dbReference type="SMART" id="SM00242">
    <property type="entry name" value="MYSc"/>
    <property type="match status" value="1"/>
</dbReference>
<comment type="caution">
    <text evidence="10">The sequence shown here is derived from an EMBL/GenBank/DDBJ whole genome shotgun (WGS) entry which is preliminary data.</text>
</comment>
<evidence type="ECO:0000256" key="4">
    <source>
        <dbReference type="ARBA" id="ARBA00023175"/>
    </source>
</evidence>
<feature type="compositionally biased region" description="Gly residues" evidence="8">
    <location>
        <begin position="21"/>
        <end position="51"/>
    </location>
</feature>
<evidence type="ECO:0000313" key="11">
    <source>
        <dbReference type="Proteomes" id="UP001530315"/>
    </source>
</evidence>
<dbReference type="Gene3D" id="3.40.850.10">
    <property type="entry name" value="Kinesin motor domain"/>
    <property type="match status" value="3"/>
</dbReference>
<feature type="coiled-coil region" evidence="7">
    <location>
        <begin position="862"/>
        <end position="953"/>
    </location>
</feature>
<feature type="compositionally biased region" description="Polar residues" evidence="8">
    <location>
        <begin position="1052"/>
        <end position="1073"/>
    </location>
</feature>